<keyword evidence="12 13" id="KW-0472">Membrane</keyword>
<reference evidence="16 17" key="1">
    <citation type="submission" date="2024-05" db="EMBL/GenBank/DDBJ databases">
        <authorList>
            <person name="Liu Q."/>
            <person name="Xin Y.-H."/>
        </authorList>
    </citation>
    <scope>NUCLEOTIDE SEQUENCE [LARGE SCALE GENOMIC DNA]</scope>
    <source>
        <strain evidence="16 17">CGMCC 1.10181</strain>
    </source>
</reference>
<keyword evidence="4 13" id="KW-1003">Cell membrane</keyword>
<comment type="similarity">
    <text evidence="2 13">Belongs to the HAK/KUP transporter (TC 2.A.72) family.</text>
</comment>
<evidence type="ECO:0000259" key="14">
    <source>
        <dbReference type="Pfam" id="PF02705"/>
    </source>
</evidence>
<evidence type="ECO:0000313" key="16">
    <source>
        <dbReference type="EMBL" id="MEN2793366.1"/>
    </source>
</evidence>
<comment type="catalytic activity">
    <reaction evidence="13">
        <text>K(+)(in) + H(+)(in) = K(+)(out) + H(+)(out)</text>
        <dbReference type="Rhea" id="RHEA:28490"/>
        <dbReference type="ChEBI" id="CHEBI:15378"/>
        <dbReference type="ChEBI" id="CHEBI:29103"/>
    </reaction>
</comment>
<feature type="transmembrane region" description="Helical" evidence="13">
    <location>
        <begin position="417"/>
        <end position="438"/>
    </location>
</feature>
<evidence type="ECO:0000256" key="6">
    <source>
        <dbReference type="ARBA" id="ARBA00022538"/>
    </source>
</evidence>
<keyword evidence="8 13" id="KW-0769">Symport</keyword>
<keyword evidence="6 13" id="KW-0633">Potassium transport</keyword>
<proteinExistence type="inferred from homology"/>
<keyword evidence="5" id="KW-0997">Cell inner membrane</keyword>
<evidence type="ECO:0000256" key="10">
    <source>
        <dbReference type="ARBA" id="ARBA00022989"/>
    </source>
</evidence>
<evidence type="ECO:0000256" key="1">
    <source>
        <dbReference type="ARBA" id="ARBA00004141"/>
    </source>
</evidence>
<dbReference type="InterPro" id="IPR023051">
    <property type="entry name" value="Kup"/>
</dbReference>
<dbReference type="PANTHER" id="PTHR30540">
    <property type="entry name" value="OSMOTIC STRESS POTASSIUM TRANSPORTER"/>
    <property type="match status" value="1"/>
</dbReference>
<dbReference type="HAMAP" id="MF_01522">
    <property type="entry name" value="Kup"/>
    <property type="match status" value="1"/>
</dbReference>
<evidence type="ECO:0000259" key="15">
    <source>
        <dbReference type="Pfam" id="PF22776"/>
    </source>
</evidence>
<evidence type="ECO:0000256" key="8">
    <source>
        <dbReference type="ARBA" id="ARBA00022847"/>
    </source>
</evidence>
<evidence type="ECO:0000256" key="3">
    <source>
        <dbReference type="ARBA" id="ARBA00022448"/>
    </source>
</evidence>
<protein>
    <recommendedName>
        <fullName evidence="13">Probable potassium transport system protein Kup</fullName>
    </recommendedName>
</protein>
<gene>
    <name evidence="13" type="primary">kup</name>
    <name evidence="16" type="ORF">ABC974_27350</name>
</gene>
<sequence>MSTALETPAHAAVPHPAMLALTIGAIGVVFGDIGTSPLYAFREALAQTAEGGVDPSEILGVLSLALWSLILVVTIKYVTFLMRADNQGEGGVLALTALARRALGRRSMIALVLGAAGAALFYGDAIITPALSVLSAVEGLRTIPGAGDLIGPDTILFLTIAILIALFLIQARGTAHVSKLFGPVCILWFLTIGGLGLWHIWDEPSIVRVFLPWYGGAFLASHGVTGLFVLGAVFLTVTGAEALTADMGHFGPAPIRLGWFALVFPALTLNYLGQGAFALSALERATAANPFAADQDWFFLMAPVEVRPWLIALAMLATIIASQAVITGAYSLTQQAVQLGLLPRLRVRQTSASHSGQIYLPAINWLLLVGVLVLVIQFRTSSAMAAAYGIAVTGTMVVTTCLAYIVARHRWNWRRPVAIAVIAPFLALDLVFFGANILRVVEGGWVPLVVAAAIGLLISTWVRGRGIVRAFEQRQSVPLADLAAALSRRPPERVEGTAVFLTANPESAPGALLHNLKHNKVLHERNLIVSIRTADRPAVPPEERAKMTHVDDNFSAIVLTYGFMESPDVPRDLGLEQAGERKLLNPAKTSYFIGRNTIKPAADQGMPLWQDRIFMFLQRNASDPTDFLRIPPGKVLELGEQVTV</sequence>
<feature type="transmembrane region" description="Helical" evidence="13">
    <location>
        <begin position="213"/>
        <end position="237"/>
    </location>
</feature>
<feature type="transmembrane region" description="Helical" evidence="13">
    <location>
        <begin position="257"/>
        <end position="282"/>
    </location>
</feature>
<feature type="domain" description="K+ potassium transporter integral membrane" evidence="14">
    <location>
        <begin position="22"/>
        <end position="483"/>
    </location>
</feature>
<keyword evidence="17" id="KW-1185">Reference proteome</keyword>
<comment type="caution">
    <text evidence="16">The sequence shown here is derived from an EMBL/GenBank/DDBJ whole genome shotgun (WGS) entry which is preliminary data.</text>
</comment>
<keyword evidence="11 13" id="KW-0406">Ion transport</keyword>
<evidence type="ECO:0000256" key="13">
    <source>
        <dbReference type="HAMAP-Rule" id="MF_01522"/>
    </source>
</evidence>
<name>A0ABU9YCE4_9SPHN</name>
<dbReference type="Pfam" id="PF02705">
    <property type="entry name" value="K_trans"/>
    <property type="match status" value="1"/>
</dbReference>
<dbReference type="PANTHER" id="PTHR30540:SF79">
    <property type="entry name" value="LOW AFFINITY POTASSIUM TRANSPORT SYSTEM PROTEIN KUP"/>
    <property type="match status" value="1"/>
</dbReference>
<keyword evidence="9 13" id="KW-0630">Potassium</keyword>
<feature type="transmembrane region" description="Helical" evidence="13">
    <location>
        <begin position="444"/>
        <end position="462"/>
    </location>
</feature>
<evidence type="ECO:0000256" key="5">
    <source>
        <dbReference type="ARBA" id="ARBA00022519"/>
    </source>
</evidence>
<dbReference type="Pfam" id="PF22776">
    <property type="entry name" value="K_trans_C"/>
    <property type="match status" value="1"/>
</dbReference>
<comment type="function">
    <text evidence="13">Transport of potassium into the cell. Likely operates as a K(+):H(+) symporter.</text>
</comment>
<dbReference type="InterPro" id="IPR003855">
    <property type="entry name" value="K+_transporter"/>
</dbReference>
<dbReference type="InterPro" id="IPR053952">
    <property type="entry name" value="K_trans_C"/>
</dbReference>
<dbReference type="RefSeq" id="WP_343889242.1">
    <property type="nucleotide sequence ID" value="NZ_BAAAEH010000018.1"/>
</dbReference>
<accession>A0ABU9YCE4</accession>
<evidence type="ECO:0000256" key="7">
    <source>
        <dbReference type="ARBA" id="ARBA00022692"/>
    </source>
</evidence>
<organism evidence="16 17">
    <name type="scientific">Sphingomonas oligophenolica</name>
    <dbReference type="NCBI Taxonomy" id="301154"/>
    <lineage>
        <taxon>Bacteria</taxon>
        <taxon>Pseudomonadati</taxon>
        <taxon>Pseudomonadota</taxon>
        <taxon>Alphaproteobacteria</taxon>
        <taxon>Sphingomonadales</taxon>
        <taxon>Sphingomonadaceae</taxon>
        <taxon>Sphingomonas</taxon>
    </lineage>
</organism>
<dbReference type="Proteomes" id="UP001419910">
    <property type="component" value="Unassembled WGS sequence"/>
</dbReference>
<evidence type="ECO:0000256" key="4">
    <source>
        <dbReference type="ARBA" id="ARBA00022475"/>
    </source>
</evidence>
<keyword evidence="7 13" id="KW-0812">Transmembrane</keyword>
<feature type="transmembrane region" description="Helical" evidence="13">
    <location>
        <begin position="109"/>
        <end position="137"/>
    </location>
</feature>
<feature type="transmembrane region" description="Helical" evidence="13">
    <location>
        <begin position="385"/>
        <end position="405"/>
    </location>
</feature>
<keyword evidence="3 13" id="KW-0813">Transport</keyword>
<feature type="transmembrane region" description="Helical" evidence="13">
    <location>
        <begin position="180"/>
        <end position="201"/>
    </location>
</feature>
<evidence type="ECO:0000256" key="2">
    <source>
        <dbReference type="ARBA" id="ARBA00007019"/>
    </source>
</evidence>
<dbReference type="InterPro" id="IPR053951">
    <property type="entry name" value="K_trans_N"/>
</dbReference>
<dbReference type="EMBL" id="JBDIME010000045">
    <property type="protein sequence ID" value="MEN2793366.1"/>
    <property type="molecule type" value="Genomic_DNA"/>
</dbReference>
<evidence type="ECO:0000256" key="12">
    <source>
        <dbReference type="ARBA" id="ARBA00023136"/>
    </source>
</evidence>
<feature type="transmembrane region" description="Helical" evidence="13">
    <location>
        <begin position="309"/>
        <end position="332"/>
    </location>
</feature>
<evidence type="ECO:0000256" key="9">
    <source>
        <dbReference type="ARBA" id="ARBA00022958"/>
    </source>
</evidence>
<keyword evidence="10 13" id="KW-1133">Transmembrane helix</keyword>
<feature type="transmembrane region" description="Helical" evidence="13">
    <location>
        <begin position="58"/>
        <end position="78"/>
    </location>
</feature>
<comment type="subcellular location">
    <subcellularLocation>
        <location evidence="13">Cell membrane</location>
        <topology evidence="13">Multi-pass membrane protein</topology>
    </subcellularLocation>
    <subcellularLocation>
        <location evidence="1">Membrane</location>
        <topology evidence="1">Multi-pass membrane protein</topology>
    </subcellularLocation>
</comment>
<evidence type="ECO:0000256" key="11">
    <source>
        <dbReference type="ARBA" id="ARBA00023065"/>
    </source>
</evidence>
<feature type="transmembrane region" description="Helical" evidence="13">
    <location>
        <begin position="358"/>
        <end position="379"/>
    </location>
</feature>
<feature type="domain" description="K+ potassium transporter C-terminal" evidence="15">
    <location>
        <begin position="496"/>
        <end position="643"/>
    </location>
</feature>
<feature type="transmembrane region" description="Helical" evidence="13">
    <location>
        <begin position="149"/>
        <end position="168"/>
    </location>
</feature>
<evidence type="ECO:0000313" key="17">
    <source>
        <dbReference type="Proteomes" id="UP001419910"/>
    </source>
</evidence>